<accession>A0A5K3FRC9</accession>
<proteinExistence type="predicted"/>
<sequence length="74" mass="8215">MIGVATVGSGILQLRYVWAQPSRTILSSADFLPMYVPMAYEKGQQPTKNEDEKEVLYNGRCSQYGGLGLTTNDR</sequence>
<protein>
    <submittedName>
        <fullName evidence="1">Uncharacterized protein</fullName>
    </submittedName>
</protein>
<dbReference type="AlphaFoldDB" id="A0A5K3FRC9"/>
<dbReference type="WBParaSite" id="MCU_010714-RA">
    <property type="protein sequence ID" value="MCU_010714-RA"/>
    <property type="gene ID" value="MCU_010714"/>
</dbReference>
<name>A0A5K3FRC9_MESCO</name>
<evidence type="ECO:0000313" key="1">
    <source>
        <dbReference type="WBParaSite" id="MCU_010714-RA"/>
    </source>
</evidence>
<reference evidence="1" key="1">
    <citation type="submission" date="2019-11" db="UniProtKB">
        <authorList>
            <consortium name="WormBaseParasite"/>
        </authorList>
    </citation>
    <scope>IDENTIFICATION</scope>
</reference>
<organism evidence="1">
    <name type="scientific">Mesocestoides corti</name>
    <name type="common">Flatworm</name>
    <dbReference type="NCBI Taxonomy" id="53468"/>
    <lineage>
        <taxon>Eukaryota</taxon>
        <taxon>Metazoa</taxon>
        <taxon>Spiralia</taxon>
        <taxon>Lophotrochozoa</taxon>
        <taxon>Platyhelminthes</taxon>
        <taxon>Cestoda</taxon>
        <taxon>Eucestoda</taxon>
        <taxon>Cyclophyllidea</taxon>
        <taxon>Mesocestoididae</taxon>
        <taxon>Mesocestoides</taxon>
    </lineage>
</organism>